<name>A0A410ME84_9BACI</name>
<feature type="transmembrane region" description="Helical" evidence="1">
    <location>
        <begin position="7"/>
        <end position="27"/>
    </location>
</feature>
<dbReference type="OrthoDB" id="1926101at2"/>
<dbReference type="Proteomes" id="UP000287756">
    <property type="component" value="Chromosome"/>
</dbReference>
<evidence type="ECO:0000256" key="1">
    <source>
        <dbReference type="SAM" id="Phobius"/>
    </source>
</evidence>
<evidence type="ECO:0000313" key="3">
    <source>
        <dbReference type="Proteomes" id="UP000287756"/>
    </source>
</evidence>
<reference evidence="2 3" key="1">
    <citation type="submission" date="2018-01" db="EMBL/GenBank/DDBJ databases">
        <title>The whole genome sequencing and assembly of Halobacillus litoralis ERB031 strain.</title>
        <authorList>
            <person name="Lee S.-J."/>
            <person name="Park M.-K."/>
            <person name="Kim J.-Y."/>
            <person name="Lee Y.-J."/>
            <person name="Yi H."/>
            <person name="Bahn Y.-S."/>
            <person name="Kim J.F."/>
            <person name="Lee D.-W."/>
        </authorList>
    </citation>
    <scope>NUCLEOTIDE SEQUENCE [LARGE SCALE GENOMIC DNA]</scope>
    <source>
        <strain evidence="2 3">ERB 031</strain>
    </source>
</reference>
<protein>
    <submittedName>
        <fullName evidence="2">Uncharacterized protein</fullName>
    </submittedName>
</protein>
<keyword evidence="1" id="KW-0812">Transmembrane</keyword>
<evidence type="ECO:0000313" key="2">
    <source>
        <dbReference type="EMBL" id="QAS53049.1"/>
    </source>
</evidence>
<keyword evidence="1" id="KW-1133">Transmembrane helix</keyword>
<dbReference type="KEGG" id="hli:HLI_13045"/>
<keyword evidence="1" id="KW-0472">Membrane</keyword>
<gene>
    <name evidence="2" type="ORF">HLI_13045</name>
</gene>
<sequence length="126" mass="14671">MKNIISVTLILHIVFWAGTILAGFIIYKGIGTSLSFKFIIGYVIYLLLYVMFSIYLVMMKTKKLNWIQFRRRLFMFIAWFISLSAAHYLIEYFFSDSEIVLWDFAIPLGLSLGLAFSDLMTLQKKG</sequence>
<dbReference type="RefSeq" id="WP_128525327.1">
    <property type="nucleotide sequence ID" value="NZ_CP026118.1"/>
</dbReference>
<dbReference type="AlphaFoldDB" id="A0A410ME84"/>
<organism evidence="2 3">
    <name type="scientific">Halobacillus litoralis</name>
    <dbReference type="NCBI Taxonomy" id="45668"/>
    <lineage>
        <taxon>Bacteria</taxon>
        <taxon>Bacillati</taxon>
        <taxon>Bacillota</taxon>
        <taxon>Bacilli</taxon>
        <taxon>Bacillales</taxon>
        <taxon>Bacillaceae</taxon>
        <taxon>Halobacillus</taxon>
    </lineage>
</organism>
<feature type="transmembrane region" description="Helical" evidence="1">
    <location>
        <begin position="73"/>
        <end position="94"/>
    </location>
</feature>
<proteinExistence type="predicted"/>
<feature type="transmembrane region" description="Helical" evidence="1">
    <location>
        <begin position="100"/>
        <end position="122"/>
    </location>
</feature>
<feature type="transmembrane region" description="Helical" evidence="1">
    <location>
        <begin position="39"/>
        <end position="61"/>
    </location>
</feature>
<dbReference type="EMBL" id="CP026118">
    <property type="protein sequence ID" value="QAS53049.1"/>
    <property type="molecule type" value="Genomic_DNA"/>
</dbReference>
<accession>A0A410ME84</accession>